<keyword evidence="2" id="KW-1185">Reference proteome</keyword>
<dbReference type="OrthoDB" id="7795309at2"/>
<sequence>MDVLFRSPLGALLAKPWVDQAGLFGLKRWYFPLSRLWAAANAAGDETARFRDEIGAPVAAWPESYLRSVLARHAARKVAAEAARSAWETALFDDASDEDGLVLDHRRRATATRHLATRASFYPLLFPTRPPSARWEIDQPADVEHTLGPAIARPDSLYDTAVDVGTVAVSRPVMRDRLREYWLRAPTPAPRLGQRPGSEALYARVVEPADAGPCPTLIFGSGLCLEFELLTVSRGPATRLAELGWRVVEPISPYHGLRAMPGRYGGEPFFAAGPTSSIDLIAGQAIESALLIAWCHQRFGGKVGLAGISMTSFVAQQAASRCHLWPAEARPDGVMLISHSGRIEDVTFGGALAVTLGLDRALARAGWSREALAHLSELIDPTADPAIAPANIVSVLGETDRWVPYDDGLAVAQRWRLPDANVFRYPLGHLGMPVQLTRDAQPFERLRQVLAGA</sequence>
<protein>
    <recommendedName>
        <fullName evidence="3">Alpha/beta hydrolase</fullName>
    </recommendedName>
</protein>
<evidence type="ECO:0000313" key="2">
    <source>
        <dbReference type="Proteomes" id="UP000321058"/>
    </source>
</evidence>
<dbReference type="Gene3D" id="3.40.50.1820">
    <property type="entry name" value="alpha/beta hydrolase"/>
    <property type="match status" value="1"/>
</dbReference>
<accession>A0A512NJV7</accession>
<proteinExistence type="predicted"/>
<dbReference type="InterPro" id="IPR029058">
    <property type="entry name" value="AB_hydrolase_fold"/>
</dbReference>
<gene>
    <name evidence="1" type="ORF">RSO01_63710</name>
</gene>
<dbReference type="Proteomes" id="UP000321058">
    <property type="component" value="Unassembled WGS sequence"/>
</dbReference>
<evidence type="ECO:0008006" key="3">
    <source>
        <dbReference type="Google" id="ProtNLM"/>
    </source>
</evidence>
<comment type="caution">
    <text evidence="1">The sequence shown here is derived from an EMBL/GenBank/DDBJ whole genome shotgun (WGS) entry which is preliminary data.</text>
</comment>
<dbReference type="AlphaFoldDB" id="A0A512NJV7"/>
<name>A0A512NJV7_9HYPH</name>
<dbReference type="RefSeq" id="WP_147154562.1">
    <property type="nucleotide sequence ID" value="NZ_BKAJ01000121.1"/>
</dbReference>
<evidence type="ECO:0000313" key="1">
    <source>
        <dbReference type="EMBL" id="GEP59205.1"/>
    </source>
</evidence>
<dbReference type="EMBL" id="BKAJ01000121">
    <property type="protein sequence ID" value="GEP59205.1"/>
    <property type="molecule type" value="Genomic_DNA"/>
</dbReference>
<reference evidence="1 2" key="1">
    <citation type="submission" date="2019-07" db="EMBL/GenBank/DDBJ databases">
        <title>Whole genome shotgun sequence of Reyranella soli NBRC 108950.</title>
        <authorList>
            <person name="Hosoyama A."/>
            <person name="Uohara A."/>
            <person name="Ohji S."/>
            <person name="Ichikawa N."/>
        </authorList>
    </citation>
    <scope>NUCLEOTIDE SEQUENCE [LARGE SCALE GENOMIC DNA]</scope>
    <source>
        <strain evidence="1 2">NBRC 108950</strain>
    </source>
</reference>
<organism evidence="1 2">
    <name type="scientific">Reyranella soli</name>
    <dbReference type="NCBI Taxonomy" id="1230389"/>
    <lineage>
        <taxon>Bacteria</taxon>
        <taxon>Pseudomonadati</taxon>
        <taxon>Pseudomonadota</taxon>
        <taxon>Alphaproteobacteria</taxon>
        <taxon>Hyphomicrobiales</taxon>
        <taxon>Reyranellaceae</taxon>
        <taxon>Reyranella</taxon>
    </lineage>
</organism>
<dbReference type="SUPFAM" id="SSF53474">
    <property type="entry name" value="alpha/beta-Hydrolases"/>
    <property type="match status" value="1"/>
</dbReference>